<evidence type="ECO:0008006" key="4">
    <source>
        <dbReference type="Google" id="ProtNLM"/>
    </source>
</evidence>
<name>A0ABZ1IEF1_9PSEU</name>
<keyword evidence="1" id="KW-0732">Signal</keyword>
<organism evidence="2 3">
    <name type="scientific">Amycolatopsis rhabdoformis</name>
    <dbReference type="NCBI Taxonomy" id="1448059"/>
    <lineage>
        <taxon>Bacteria</taxon>
        <taxon>Bacillati</taxon>
        <taxon>Actinomycetota</taxon>
        <taxon>Actinomycetes</taxon>
        <taxon>Pseudonocardiales</taxon>
        <taxon>Pseudonocardiaceae</taxon>
        <taxon>Amycolatopsis</taxon>
    </lineage>
</organism>
<feature type="signal peptide" evidence="1">
    <location>
        <begin position="1"/>
        <end position="20"/>
    </location>
</feature>
<protein>
    <recommendedName>
        <fullName evidence="4">DUF3558 domain-containing protein</fullName>
    </recommendedName>
</protein>
<dbReference type="Proteomes" id="UP001330812">
    <property type="component" value="Chromosome"/>
</dbReference>
<reference evidence="2 3" key="1">
    <citation type="journal article" date="2015" name="Int. J. Syst. Evol. Microbiol.">
        <title>Amycolatopsis rhabdoformis sp. nov., an actinomycete isolated from a tropical forest soil.</title>
        <authorList>
            <person name="Souza W.R."/>
            <person name="Silva R.E."/>
            <person name="Goodfellow M."/>
            <person name="Busarakam K."/>
            <person name="Figueiro F.S."/>
            <person name="Ferreira D."/>
            <person name="Rodrigues-Filho E."/>
            <person name="Moraes L.A.B."/>
            <person name="Zucchi T.D."/>
        </authorList>
    </citation>
    <scope>NUCLEOTIDE SEQUENCE [LARGE SCALE GENOMIC DNA]</scope>
    <source>
        <strain evidence="2 3">NCIMB 14900</strain>
    </source>
</reference>
<gene>
    <name evidence="2" type="ORF">VSH64_08075</name>
</gene>
<proteinExistence type="predicted"/>
<accession>A0ABZ1IEF1</accession>
<keyword evidence="3" id="KW-1185">Reference proteome</keyword>
<feature type="chain" id="PRO_5045585005" description="DUF3558 domain-containing protein" evidence="1">
    <location>
        <begin position="21"/>
        <end position="481"/>
    </location>
</feature>
<dbReference type="EMBL" id="CP142149">
    <property type="protein sequence ID" value="WSE32063.1"/>
    <property type="molecule type" value="Genomic_DNA"/>
</dbReference>
<dbReference type="PROSITE" id="PS51257">
    <property type="entry name" value="PROKAR_LIPOPROTEIN"/>
    <property type="match status" value="1"/>
</dbReference>
<dbReference type="RefSeq" id="WP_326834871.1">
    <property type="nucleotide sequence ID" value="NZ_CP142149.1"/>
</dbReference>
<sequence length="481" mass="50044">MRAPWPVLGLVLLVFAAACGGPAPEPVPKPVAVDWEAQADWAVRQVDPCALLPTPGKATAPHACETPVAGGLTMTVEVGGAINHFARYRSQVLEQAGSRVYLSYHEPAATEGSVVCRWAVPLSPTRAVWLEVGGKAGRDQACTAAKAAIPGLLGKLKDPNALADGRGPLVRWGACEPLLRVLGRAPADPQLDPIRDTEIGDPTRADECQWGDYRFAGRLLSFTVDEFPAEGRLVRIGSVPGRLTDYTDTCVINWAPAGTTPLATLRGGCDGLTDVATKIQALLAGPPPPVPPAPASLGMPASVSDEPDVAPACRISALLSQDCRAAKTVPVPRGGGGGGGGGEAIVAAPDAVDLACTLLDEAIEKATGQRGQVAYTKTQCLGSTADRSVDFTLEFDPASNLSQWEAGLPRVNLGGFPALVLDLGTGRELILSNTHDEQNIGKVRLDALAAAPLGQDTPERPTDSARLALGDRVATALMTRF</sequence>
<evidence type="ECO:0000313" key="3">
    <source>
        <dbReference type="Proteomes" id="UP001330812"/>
    </source>
</evidence>
<evidence type="ECO:0000256" key="1">
    <source>
        <dbReference type="SAM" id="SignalP"/>
    </source>
</evidence>
<evidence type="ECO:0000313" key="2">
    <source>
        <dbReference type="EMBL" id="WSE32063.1"/>
    </source>
</evidence>